<dbReference type="PATRIC" id="fig|1719120.3.peg.1276"/>
<dbReference type="AlphaFoldDB" id="A0A0N8KR82"/>
<evidence type="ECO:0000256" key="6">
    <source>
        <dbReference type="SAM" id="Phobius"/>
    </source>
</evidence>
<dbReference type="InterPro" id="IPR003339">
    <property type="entry name" value="ABC/ECF_trnsptr_transmembrane"/>
</dbReference>
<protein>
    <submittedName>
        <fullName evidence="7">Cobalt transport protein</fullName>
    </submittedName>
</protein>
<evidence type="ECO:0000256" key="2">
    <source>
        <dbReference type="ARBA" id="ARBA00022475"/>
    </source>
</evidence>
<evidence type="ECO:0000313" key="8">
    <source>
        <dbReference type="Proteomes" id="UP000050360"/>
    </source>
</evidence>
<dbReference type="CDD" id="cd16914">
    <property type="entry name" value="EcfT"/>
    <property type="match status" value="1"/>
</dbReference>
<dbReference type="EMBL" id="LKCM01000102">
    <property type="protein sequence ID" value="KPQ44210.1"/>
    <property type="molecule type" value="Genomic_DNA"/>
</dbReference>
<reference evidence="7 8" key="1">
    <citation type="submission" date="2015-09" db="EMBL/GenBank/DDBJ databases">
        <title>A metagenomics-based metabolic model of nitrate-dependent anaerobic oxidation of methane by Methanoperedens-like archaea.</title>
        <authorList>
            <person name="Arshad A."/>
            <person name="Speth D.R."/>
            <person name="De Graaf R.M."/>
            <person name="Op Den Camp H.J."/>
            <person name="Jetten M.S."/>
            <person name="Welte C.U."/>
        </authorList>
    </citation>
    <scope>NUCLEOTIDE SEQUENCE [LARGE SCALE GENOMIC DNA]</scope>
</reference>
<dbReference type="GO" id="GO:0043190">
    <property type="term" value="C:ATP-binding cassette (ABC) transporter complex"/>
    <property type="evidence" value="ECO:0007669"/>
    <property type="project" value="InterPro"/>
</dbReference>
<dbReference type="InterPro" id="IPR051611">
    <property type="entry name" value="ECF_transporter_component"/>
</dbReference>
<sequence>MHVSITEMERETYRKSPIHGIDGRIKILMTLAITIYVVALPRMETLNFTKLGILEAYLLLLLLFSKIELSHLAARFLIALPFGLGISILQPFLKQPFLNDFTIMYRLPMGVEVTNEGLLYGAIIFLKFFVCISAVILLSSTTSMSELVASARRLGLPKEMALLFTMMVRYLFVFWNMLGRIRTAQKTRCFEIWNRKVPRKWTLEQIGYTISSLFIRSYEQGERTYQSMLCRGYCADAHVYVDKKKLHITDFAVLAITFGVIIVTHIQAF</sequence>
<evidence type="ECO:0000313" key="7">
    <source>
        <dbReference type="EMBL" id="KPQ44210.1"/>
    </source>
</evidence>
<evidence type="ECO:0000256" key="1">
    <source>
        <dbReference type="ARBA" id="ARBA00004651"/>
    </source>
</evidence>
<feature type="transmembrane region" description="Helical" evidence="6">
    <location>
        <begin position="76"/>
        <end position="97"/>
    </location>
</feature>
<keyword evidence="3 6" id="KW-0812">Transmembrane</keyword>
<dbReference type="PANTHER" id="PTHR34857">
    <property type="entry name" value="SLL0384 PROTEIN"/>
    <property type="match status" value="1"/>
</dbReference>
<evidence type="ECO:0000256" key="5">
    <source>
        <dbReference type="ARBA" id="ARBA00023136"/>
    </source>
</evidence>
<feature type="transmembrane region" description="Helical" evidence="6">
    <location>
        <begin position="160"/>
        <end position="178"/>
    </location>
</feature>
<name>A0A0N8KR82_9EURY</name>
<dbReference type="Proteomes" id="UP000050360">
    <property type="component" value="Unassembled WGS sequence"/>
</dbReference>
<comment type="caution">
    <text evidence="7">The sequence shown here is derived from an EMBL/GenBank/DDBJ whole genome shotgun (WGS) entry which is preliminary data.</text>
</comment>
<keyword evidence="4 6" id="KW-1133">Transmembrane helix</keyword>
<keyword evidence="5 6" id="KW-0472">Membrane</keyword>
<keyword evidence="2" id="KW-1003">Cell membrane</keyword>
<evidence type="ECO:0000256" key="4">
    <source>
        <dbReference type="ARBA" id="ARBA00022989"/>
    </source>
</evidence>
<dbReference type="GO" id="GO:0006824">
    <property type="term" value="P:cobalt ion transport"/>
    <property type="evidence" value="ECO:0007669"/>
    <property type="project" value="InterPro"/>
</dbReference>
<organism evidence="7 8">
    <name type="scientific">Candidatus Methanoperedens nitratireducens</name>
    <dbReference type="NCBI Taxonomy" id="1392998"/>
    <lineage>
        <taxon>Archaea</taxon>
        <taxon>Methanobacteriati</taxon>
        <taxon>Methanobacteriota</taxon>
        <taxon>Stenosarchaea group</taxon>
        <taxon>Methanomicrobia</taxon>
        <taxon>Methanosarcinales</taxon>
        <taxon>ANME-2 cluster</taxon>
        <taxon>Candidatus Methanoperedentaceae</taxon>
        <taxon>Candidatus Methanoperedens</taxon>
    </lineage>
</organism>
<proteinExistence type="predicted"/>
<feature type="transmembrane region" description="Helical" evidence="6">
    <location>
        <begin position="117"/>
        <end position="139"/>
    </location>
</feature>
<dbReference type="Pfam" id="PF02361">
    <property type="entry name" value="CbiQ"/>
    <property type="match status" value="1"/>
</dbReference>
<accession>A0A0N8KR82</accession>
<evidence type="ECO:0000256" key="3">
    <source>
        <dbReference type="ARBA" id="ARBA00022692"/>
    </source>
</evidence>
<dbReference type="NCBIfam" id="TIGR02454">
    <property type="entry name" value="ECF_T_CbiQ"/>
    <property type="match status" value="1"/>
</dbReference>
<dbReference type="PANTHER" id="PTHR34857:SF2">
    <property type="entry name" value="SLL0384 PROTEIN"/>
    <property type="match status" value="1"/>
</dbReference>
<comment type="subcellular location">
    <subcellularLocation>
        <location evidence="1">Cell membrane</location>
        <topology evidence="1">Multi-pass membrane protein</topology>
    </subcellularLocation>
</comment>
<feature type="transmembrane region" description="Helical" evidence="6">
    <location>
        <begin position="21"/>
        <end position="39"/>
    </location>
</feature>
<gene>
    <name evidence="7" type="ORF">MPEBLZ_01192</name>
</gene>
<dbReference type="InterPro" id="IPR012809">
    <property type="entry name" value="ECF_CbiQ"/>
</dbReference>